<dbReference type="CDD" id="cd06260">
    <property type="entry name" value="DUF820-like"/>
    <property type="match status" value="1"/>
</dbReference>
<dbReference type="RefSeq" id="WP_230843453.1">
    <property type="nucleotide sequence ID" value="NZ_CP063845.1"/>
</dbReference>
<keyword evidence="2" id="KW-0540">Nuclease</keyword>
<dbReference type="SUPFAM" id="SSF52980">
    <property type="entry name" value="Restriction endonuclease-like"/>
    <property type="match status" value="1"/>
</dbReference>
<reference evidence="2 3" key="1">
    <citation type="journal article" date="2021" name="Genome Biol. Evol.">
        <title>Complete Genome Sequencing of a Novel Gloeobacter Species from a Waterfall Cave in Mexico.</title>
        <authorList>
            <person name="Saw J.H."/>
            <person name="Cardona T."/>
            <person name="Montejano G."/>
        </authorList>
    </citation>
    <scope>NUCLEOTIDE SEQUENCE [LARGE SCALE GENOMIC DNA]</scope>
    <source>
        <strain evidence="2">MG652769</strain>
    </source>
</reference>
<proteinExistence type="predicted"/>
<protein>
    <submittedName>
        <fullName evidence="2">Uma2 family endonuclease</fullName>
    </submittedName>
</protein>
<evidence type="ECO:0000313" key="3">
    <source>
        <dbReference type="Proteomes" id="UP001054846"/>
    </source>
</evidence>
<keyword evidence="3" id="KW-1185">Reference proteome</keyword>
<dbReference type="EMBL" id="CP063845">
    <property type="protein sequence ID" value="UFP96207.1"/>
    <property type="molecule type" value="Genomic_DNA"/>
</dbReference>
<dbReference type="Gene3D" id="3.90.1570.10">
    <property type="entry name" value="tt1808, chain A"/>
    <property type="match status" value="1"/>
</dbReference>
<keyword evidence="2" id="KW-0378">Hydrolase</keyword>
<dbReference type="PANTHER" id="PTHR34107">
    <property type="entry name" value="SLL0198 PROTEIN-RELATED"/>
    <property type="match status" value="1"/>
</dbReference>
<dbReference type="PANTHER" id="PTHR34107:SF7">
    <property type="entry name" value="SLR2092 PROTEIN"/>
    <property type="match status" value="1"/>
</dbReference>
<name>A0ABY3PRI8_9CYAN</name>
<dbReference type="Proteomes" id="UP001054846">
    <property type="component" value="Chromosome"/>
</dbReference>
<evidence type="ECO:0000313" key="2">
    <source>
        <dbReference type="EMBL" id="UFP96207.1"/>
    </source>
</evidence>
<dbReference type="InterPro" id="IPR012296">
    <property type="entry name" value="Nuclease_put_TT1808"/>
</dbReference>
<gene>
    <name evidence="2" type="ORF">ISF26_08380</name>
</gene>
<sequence length="194" mass="21887">MESFVLDFHSVVDLTDDQFFRLCQKNRDLRIERTASGEIIVMPPTGGDSGHSNFRLSQQLANWTDDHDGLGLGFDSSMGFNLPNGASRSPDAAWVARTRWESLTPEQRQKFPPLCPDFVVELKSPTDRLRTLQAKMCEYIANGAALGWLINLEERTVEIYRPRKEVEILIKPTEVSADPLLPSFVLRLAPIWGA</sequence>
<keyword evidence="2" id="KW-0255">Endonuclease</keyword>
<dbReference type="InterPro" id="IPR011335">
    <property type="entry name" value="Restrct_endonuc-II-like"/>
</dbReference>
<organism evidence="2 3">
    <name type="scientific">Gloeobacter morelensis MG652769</name>
    <dbReference type="NCBI Taxonomy" id="2781736"/>
    <lineage>
        <taxon>Bacteria</taxon>
        <taxon>Bacillati</taxon>
        <taxon>Cyanobacteriota</taxon>
        <taxon>Cyanophyceae</taxon>
        <taxon>Gloeobacterales</taxon>
        <taxon>Gloeobacteraceae</taxon>
        <taxon>Gloeobacter</taxon>
        <taxon>Gloeobacter morelensis</taxon>
    </lineage>
</organism>
<dbReference type="InterPro" id="IPR008538">
    <property type="entry name" value="Uma2"/>
</dbReference>
<accession>A0ABY3PRI8</accession>
<dbReference type="GO" id="GO:0004519">
    <property type="term" value="F:endonuclease activity"/>
    <property type="evidence" value="ECO:0007669"/>
    <property type="project" value="UniProtKB-KW"/>
</dbReference>
<dbReference type="Pfam" id="PF05685">
    <property type="entry name" value="Uma2"/>
    <property type="match status" value="1"/>
</dbReference>
<feature type="domain" description="Putative restriction endonuclease" evidence="1">
    <location>
        <begin position="17"/>
        <end position="188"/>
    </location>
</feature>
<evidence type="ECO:0000259" key="1">
    <source>
        <dbReference type="Pfam" id="PF05685"/>
    </source>
</evidence>